<keyword evidence="8" id="KW-0472">Membrane</keyword>
<evidence type="ECO:0000256" key="1">
    <source>
        <dbReference type="ARBA" id="ARBA00004448"/>
    </source>
</evidence>
<comment type="function">
    <text evidence="9">Mediates the uptake of pyruvate into mitochondria.</text>
</comment>
<dbReference type="PANTHER" id="PTHR14154">
    <property type="entry name" value="UPF0041 BRAIN PROTEIN 44-RELATED"/>
    <property type="match status" value="1"/>
</dbReference>
<sequence length="121" mass="13217">MASASASWFSKFLNHPAGPKTIHFWAPAMKWGLVIAGLSDLQRPAEKLSLTQTIALAATGIIWSRYSLVITPVNYNLFSVNIFVGATGCYQLYRIWDYKQGLKKLPAAETAAATATPVQSK</sequence>
<evidence type="ECO:0000313" key="10">
    <source>
        <dbReference type="EMBL" id="KAL2911787.1"/>
    </source>
</evidence>
<evidence type="ECO:0000256" key="3">
    <source>
        <dbReference type="ARBA" id="ARBA00022448"/>
    </source>
</evidence>
<dbReference type="Pfam" id="PF03650">
    <property type="entry name" value="MPC"/>
    <property type="match status" value="1"/>
</dbReference>
<comment type="caution">
    <text evidence="10">The sequence shown here is derived from an EMBL/GenBank/DDBJ whole genome shotgun (WGS) entry which is preliminary data.</text>
</comment>
<evidence type="ECO:0000256" key="2">
    <source>
        <dbReference type="ARBA" id="ARBA00006416"/>
    </source>
</evidence>
<protein>
    <recommendedName>
        <fullName evidence="9">Mitochondrial pyruvate carrier</fullName>
    </recommendedName>
</protein>
<reference evidence="10 11" key="1">
    <citation type="submission" date="2023-09" db="EMBL/GenBank/DDBJ databases">
        <title>Pangenome analysis of Batrachochytrium dendrobatidis and related Chytrids.</title>
        <authorList>
            <person name="Yacoub M.N."/>
            <person name="Stajich J.E."/>
            <person name="James T.Y."/>
        </authorList>
    </citation>
    <scope>NUCLEOTIDE SEQUENCE [LARGE SCALE GENOMIC DNA]</scope>
    <source>
        <strain evidence="10 11">JEL0888</strain>
    </source>
</reference>
<name>A0ABR4MWV9_9FUNG</name>
<evidence type="ECO:0000256" key="4">
    <source>
        <dbReference type="ARBA" id="ARBA00022692"/>
    </source>
</evidence>
<keyword evidence="11" id="KW-1185">Reference proteome</keyword>
<organism evidence="10 11">
    <name type="scientific">Polyrhizophydium stewartii</name>
    <dbReference type="NCBI Taxonomy" id="2732419"/>
    <lineage>
        <taxon>Eukaryota</taxon>
        <taxon>Fungi</taxon>
        <taxon>Fungi incertae sedis</taxon>
        <taxon>Chytridiomycota</taxon>
        <taxon>Chytridiomycota incertae sedis</taxon>
        <taxon>Chytridiomycetes</taxon>
        <taxon>Rhizophydiales</taxon>
        <taxon>Rhizophydiales incertae sedis</taxon>
        <taxon>Polyrhizophydium</taxon>
    </lineage>
</organism>
<evidence type="ECO:0000256" key="5">
    <source>
        <dbReference type="ARBA" id="ARBA00022792"/>
    </source>
</evidence>
<keyword evidence="10" id="KW-0670">Pyruvate</keyword>
<keyword evidence="6" id="KW-1133">Transmembrane helix</keyword>
<gene>
    <name evidence="10" type="primary">MPC2</name>
    <name evidence="10" type="ORF">HK105_208720</name>
</gene>
<evidence type="ECO:0000313" key="11">
    <source>
        <dbReference type="Proteomes" id="UP001527925"/>
    </source>
</evidence>
<comment type="subcellular location">
    <subcellularLocation>
        <location evidence="1 9">Mitochondrion inner membrane</location>
        <topology evidence="1 9">Multi-pass membrane protein</topology>
    </subcellularLocation>
</comment>
<evidence type="ECO:0000256" key="7">
    <source>
        <dbReference type="ARBA" id="ARBA00023128"/>
    </source>
</evidence>
<evidence type="ECO:0000256" key="8">
    <source>
        <dbReference type="ARBA" id="ARBA00023136"/>
    </source>
</evidence>
<evidence type="ECO:0000256" key="6">
    <source>
        <dbReference type="ARBA" id="ARBA00022989"/>
    </source>
</evidence>
<keyword evidence="7 9" id="KW-0496">Mitochondrion</keyword>
<dbReference type="InterPro" id="IPR005336">
    <property type="entry name" value="MPC"/>
</dbReference>
<proteinExistence type="inferred from homology"/>
<keyword evidence="5 9" id="KW-0999">Mitochondrion inner membrane</keyword>
<dbReference type="Proteomes" id="UP001527925">
    <property type="component" value="Unassembled WGS sequence"/>
</dbReference>
<evidence type="ECO:0000256" key="9">
    <source>
        <dbReference type="RuleBase" id="RU363100"/>
    </source>
</evidence>
<comment type="similarity">
    <text evidence="2 9">Belongs to the mitochondrial pyruvate carrier (MPC) (TC 2.A.105) family.</text>
</comment>
<dbReference type="EMBL" id="JADGIZ020000087">
    <property type="protein sequence ID" value="KAL2911787.1"/>
    <property type="molecule type" value="Genomic_DNA"/>
</dbReference>
<accession>A0ABR4MWV9</accession>
<keyword evidence="4" id="KW-0812">Transmembrane</keyword>
<keyword evidence="3 9" id="KW-0813">Transport</keyword>